<reference evidence="3" key="3">
    <citation type="submission" date="2020-05" db="EMBL/GenBank/DDBJ databases">
        <title>Electrophorus electricus (electric eel) genome, fEleEle1, primary haplotype.</title>
        <authorList>
            <person name="Myers G."/>
            <person name="Meyer A."/>
            <person name="Fedrigo O."/>
            <person name="Formenti G."/>
            <person name="Rhie A."/>
            <person name="Tracey A."/>
            <person name="Sims Y."/>
            <person name="Jarvis E.D."/>
        </authorList>
    </citation>
    <scope>NUCLEOTIDE SEQUENCE [LARGE SCALE GENOMIC DNA]</scope>
</reference>
<reference evidence="3" key="5">
    <citation type="submission" date="2025-09" db="UniProtKB">
        <authorList>
            <consortium name="Ensembl"/>
        </authorList>
    </citation>
    <scope>IDENTIFICATION</scope>
</reference>
<evidence type="ECO:0000313" key="4">
    <source>
        <dbReference type="Proteomes" id="UP000314983"/>
    </source>
</evidence>
<sequence length="449" mass="49925">MAGRLLKSVKHFSINYDPINENNTFTNGSTLEGRVVLEITKDLKIDQLYVKCKGQADVHWTESDSKNDTDDSYSAHERYFKLKQILIQNASKKEKNNGATVTPGETYKNLVIAGSHVFPFRFQLPEGNLPSSFKEQHGSIIYILEARLCRAWRITRTATVEFTFVSKVYEDIPYLMKPLSGAIEKKMKLFTSGSASVKAATDKTGYMQGEIIIVESEIENSSSRDLKLKYKLEQKQTFTAGSHHKHEDKVIFKEVADPILSRSKRTVASKLKIPPDVSLTIANCDIIKVEHVLKVYLDVPFARDPEILFPIIILPGDQCFLPQQNEANSYANTEAVWSSSPFQPALTHLLPAAATFRPIPELYPSLYTPQPTNPEGPPPSYTDIFPTASAATLGLQPSPLTPVLSAPSCPAQGYPTAAQHHQPESECLSSLGYWQGALNSESYPTTTNK</sequence>
<dbReference type="Pfam" id="PF02752">
    <property type="entry name" value="Arrestin_C"/>
    <property type="match status" value="1"/>
</dbReference>
<reference evidence="4" key="1">
    <citation type="journal article" date="2014" name="Science">
        <title>Nonhuman genetics. Genomic basis for the convergent evolution of electric organs.</title>
        <authorList>
            <person name="Gallant J.R."/>
            <person name="Traeger L.L."/>
            <person name="Volkening J.D."/>
            <person name="Moffett H."/>
            <person name="Chen P.H."/>
            <person name="Novina C.D."/>
            <person name="Phillips G.N.Jr."/>
            <person name="Anand R."/>
            <person name="Wells G.B."/>
            <person name="Pinch M."/>
            <person name="Guth R."/>
            <person name="Unguez G.A."/>
            <person name="Albert J.S."/>
            <person name="Zakon H.H."/>
            <person name="Samanta M.P."/>
            <person name="Sussman M.R."/>
        </authorList>
    </citation>
    <scope>NUCLEOTIDE SEQUENCE [LARGE SCALE GENOMIC DNA]</scope>
</reference>
<feature type="domain" description="Arrestin C-terminal-like" evidence="2">
    <location>
        <begin position="191"/>
        <end position="316"/>
    </location>
</feature>
<organism evidence="3 4">
    <name type="scientific">Electrophorus electricus</name>
    <name type="common">Electric eel</name>
    <name type="synonym">Gymnotus electricus</name>
    <dbReference type="NCBI Taxonomy" id="8005"/>
    <lineage>
        <taxon>Eukaryota</taxon>
        <taxon>Metazoa</taxon>
        <taxon>Chordata</taxon>
        <taxon>Craniata</taxon>
        <taxon>Vertebrata</taxon>
        <taxon>Euteleostomi</taxon>
        <taxon>Actinopterygii</taxon>
        <taxon>Neopterygii</taxon>
        <taxon>Teleostei</taxon>
        <taxon>Ostariophysi</taxon>
        <taxon>Gymnotiformes</taxon>
        <taxon>Gymnotoidei</taxon>
        <taxon>Gymnotidae</taxon>
        <taxon>Electrophorus</taxon>
    </lineage>
</organism>
<dbReference type="Proteomes" id="UP000314983">
    <property type="component" value="Chromosome 9"/>
</dbReference>
<dbReference type="PANTHER" id="PTHR11188">
    <property type="entry name" value="ARRESTIN DOMAIN CONTAINING PROTEIN"/>
    <property type="match status" value="1"/>
</dbReference>
<reference evidence="3" key="4">
    <citation type="submission" date="2025-08" db="UniProtKB">
        <authorList>
            <consortium name="Ensembl"/>
        </authorList>
    </citation>
    <scope>IDENTIFICATION</scope>
</reference>
<evidence type="ECO:0000313" key="3">
    <source>
        <dbReference type="Ensembl" id="ENSEEEP00000046642.2"/>
    </source>
</evidence>
<dbReference type="GO" id="GO:0005886">
    <property type="term" value="C:plasma membrane"/>
    <property type="evidence" value="ECO:0007669"/>
    <property type="project" value="TreeGrafter"/>
</dbReference>
<keyword evidence="4" id="KW-1185">Reference proteome</keyword>
<dbReference type="InterPro" id="IPR011022">
    <property type="entry name" value="Arrestin_C-like"/>
</dbReference>
<dbReference type="InterPro" id="IPR014756">
    <property type="entry name" value="Ig_E-set"/>
</dbReference>
<dbReference type="SUPFAM" id="SSF81296">
    <property type="entry name" value="E set domains"/>
    <property type="match status" value="2"/>
</dbReference>
<accession>A0A4W4H9D9</accession>
<protein>
    <recommendedName>
        <fullName evidence="2">Arrestin C-terminal-like domain-containing protein</fullName>
    </recommendedName>
</protein>
<reference evidence="4" key="2">
    <citation type="journal article" date="2017" name="Sci. Adv.">
        <title>A tail of two voltages: Proteomic comparison of the three electric organs of the electric eel.</title>
        <authorList>
            <person name="Traeger L.L."/>
            <person name="Sabat G."/>
            <person name="Barrett-Wilt G.A."/>
            <person name="Wells G.B."/>
            <person name="Sussman M.R."/>
        </authorList>
    </citation>
    <scope>NUCLEOTIDE SEQUENCE [LARGE SCALE GENOMIC DNA]</scope>
</reference>
<dbReference type="InterPro" id="IPR011021">
    <property type="entry name" value="Arrestin-like_N"/>
</dbReference>
<comment type="similarity">
    <text evidence="1">Belongs to the arrestin family.</text>
</comment>
<dbReference type="GO" id="GO:0005737">
    <property type="term" value="C:cytoplasm"/>
    <property type="evidence" value="ECO:0007669"/>
    <property type="project" value="TreeGrafter"/>
</dbReference>
<gene>
    <name evidence="3" type="primary">LOC113572933</name>
</gene>
<dbReference type="PANTHER" id="PTHR11188:SF135">
    <property type="entry name" value="ARRESTIN DOMAIN CONTAINING 3-LIKE-RELATED"/>
    <property type="match status" value="1"/>
</dbReference>
<dbReference type="Ensembl" id="ENSEEET00000047153.2">
    <property type="protein sequence ID" value="ENSEEEP00000046642.2"/>
    <property type="gene ID" value="ENSEEEG00000021962.2"/>
</dbReference>
<dbReference type="GO" id="GO:0015031">
    <property type="term" value="P:protein transport"/>
    <property type="evidence" value="ECO:0007669"/>
    <property type="project" value="TreeGrafter"/>
</dbReference>
<proteinExistence type="inferred from homology"/>
<dbReference type="GeneID" id="113572933"/>
<dbReference type="Pfam" id="PF00339">
    <property type="entry name" value="Arrestin_N"/>
    <property type="match status" value="1"/>
</dbReference>
<name>A0A4W4H9D9_ELEEL</name>
<dbReference type="RefSeq" id="XP_026858706.2">
    <property type="nucleotide sequence ID" value="XM_027002905.2"/>
</dbReference>
<dbReference type="SMART" id="SM01017">
    <property type="entry name" value="Arrestin_C"/>
    <property type="match status" value="1"/>
</dbReference>
<dbReference type="AlphaFoldDB" id="A0A4W4H9D9"/>
<dbReference type="KEGG" id="eee:113572933"/>
<dbReference type="InterPro" id="IPR050357">
    <property type="entry name" value="Arrestin_domain-protein"/>
</dbReference>
<dbReference type="InterPro" id="IPR014752">
    <property type="entry name" value="Arrestin-like_C"/>
</dbReference>
<dbReference type="GeneTree" id="ENSGT00940000164012"/>
<dbReference type="Gene3D" id="2.60.40.640">
    <property type="match status" value="2"/>
</dbReference>
<evidence type="ECO:0000259" key="2">
    <source>
        <dbReference type="SMART" id="SM01017"/>
    </source>
</evidence>
<dbReference type="GO" id="GO:0007399">
    <property type="term" value="P:nervous system development"/>
    <property type="evidence" value="ECO:0007669"/>
    <property type="project" value="UniProtKB-ARBA"/>
</dbReference>
<evidence type="ECO:0000256" key="1">
    <source>
        <dbReference type="ARBA" id="ARBA00005298"/>
    </source>
</evidence>